<accession>A0A0Q9X6T6</accession>
<dbReference type="AlphaFoldDB" id="A0A0Q9X6T6"/>
<dbReference type="OrthoDB" id="565731at2759"/>
<evidence type="ECO:0000256" key="1">
    <source>
        <dbReference type="SAM" id="MobiDB-lite"/>
    </source>
</evidence>
<gene>
    <name evidence="2" type="primary">Dwil\GK27105</name>
    <name evidence="2" type="ORF">Dwil_GK27105</name>
</gene>
<protein>
    <submittedName>
        <fullName evidence="2">Uncharacterized protein</fullName>
    </submittedName>
</protein>
<name>A0A0Q9X6T6_DROWI</name>
<feature type="region of interest" description="Disordered" evidence="1">
    <location>
        <begin position="139"/>
        <end position="168"/>
    </location>
</feature>
<dbReference type="InParanoid" id="A0A0Q9X6T6"/>
<evidence type="ECO:0000313" key="3">
    <source>
        <dbReference type="Proteomes" id="UP000007798"/>
    </source>
</evidence>
<feature type="region of interest" description="Disordered" evidence="1">
    <location>
        <begin position="69"/>
        <end position="101"/>
    </location>
</feature>
<sequence>MQVESLLEKKIPLISSSFTYTPKVAPIADRRVSDRVKNLPQTQQGIDILRILYAALIEAELRLIEQPGTGMASTVSSDEDDKLPKTTPSPYPATNYNHNNNNIKLLQNKNKKAYRSLHDKIEDEEVNRKRTKFSNLIDPISSEEDADGEVGDGDEDGANNENIDSENKNDICEEQTDKIIGITNKPLSNAIDEATEAPTVSNVISDSARETSCSEEPRAGSEEKACDLYANNVYIAPEQALVTSVELVVPAPPQAGVEQASVTGPVTRNVYGDIHGELQYDSAVLFNSSGSSNSQNNKIDGCARDTPASSSSNLNLRIPTNLTLATPGDIMLTDHRRTTIWTPHNENKEEASGGDMHVKPESETISANPEPAAYPAVGAYRNQLNQRQASSSSAS</sequence>
<proteinExistence type="predicted"/>
<organism evidence="2 3">
    <name type="scientific">Drosophila willistoni</name>
    <name type="common">Fruit fly</name>
    <dbReference type="NCBI Taxonomy" id="7260"/>
    <lineage>
        <taxon>Eukaryota</taxon>
        <taxon>Metazoa</taxon>
        <taxon>Ecdysozoa</taxon>
        <taxon>Arthropoda</taxon>
        <taxon>Hexapoda</taxon>
        <taxon>Insecta</taxon>
        <taxon>Pterygota</taxon>
        <taxon>Neoptera</taxon>
        <taxon>Endopterygota</taxon>
        <taxon>Diptera</taxon>
        <taxon>Brachycera</taxon>
        <taxon>Muscomorpha</taxon>
        <taxon>Ephydroidea</taxon>
        <taxon>Drosophilidae</taxon>
        <taxon>Drosophila</taxon>
        <taxon>Sophophora</taxon>
    </lineage>
</organism>
<dbReference type="EMBL" id="CH964272">
    <property type="protein sequence ID" value="KRF99826.1"/>
    <property type="molecule type" value="Genomic_DNA"/>
</dbReference>
<dbReference type="STRING" id="7260.A0A0Q9X6T6"/>
<feature type="region of interest" description="Disordered" evidence="1">
    <location>
        <begin position="341"/>
        <end position="375"/>
    </location>
</feature>
<keyword evidence="3" id="KW-1185">Reference proteome</keyword>
<evidence type="ECO:0000313" key="2">
    <source>
        <dbReference type="EMBL" id="KRF99826.1"/>
    </source>
</evidence>
<feature type="compositionally biased region" description="Acidic residues" evidence="1">
    <location>
        <begin position="141"/>
        <end position="158"/>
    </location>
</feature>
<dbReference type="eggNOG" id="KOG4120">
    <property type="taxonomic scope" value="Eukaryota"/>
</dbReference>
<reference evidence="2 3" key="1">
    <citation type="journal article" date="2007" name="Nature">
        <title>Evolution of genes and genomes on the Drosophila phylogeny.</title>
        <authorList>
            <consortium name="Drosophila 12 Genomes Consortium"/>
            <person name="Clark A.G."/>
            <person name="Eisen M.B."/>
            <person name="Smith D.R."/>
            <person name="Bergman C.M."/>
            <person name="Oliver B."/>
            <person name="Markow T.A."/>
            <person name="Kaufman T.C."/>
            <person name="Kellis M."/>
            <person name="Gelbart W."/>
            <person name="Iyer V.N."/>
            <person name="Pollard D.A."/>
            <person name="Sackton T.B."/>
            <person name="Larracuente A.M."/>
            <person name="Singh N.D."/>
            <person name="Abad J.P."/>
            <person name="Abt D.N."/>
            <person name="Adryan B."/>
            <person name="Aguade M."/>
            <person name="Akashi H."/>
            <person name="Anderson W.W."/>
            <person name="Aquadro C.F."/>
            <person name="Ardell D.H."/>
            <person name="Arguello R."/>
            <person name="Artieri C.G."/>
            <person name="Barbash D.A."/>
            <person name="Barker D."/>
            <person name="Barsanti P."/>
            <person name="Batterham P."/>
            <person name="Batzoglou S."/>
            <person name="Begun D."/>
            <person name="Bhutkar A."/>
            <person name="Blanco E."/>
            <person name="Bosak S.A."/>
            <person name="Bradley R.K."/>
            <person name="Brand A.D."/>
            <person name="Brent M.R."/>
            <person name="Brooks A.N."/>
            <person name="Brown R.H."/>
            <person name="Butlin R.K."/>
            <person name="Caggese C."/>
            <person name="Calvi B.R."/>
            <person name="Bernardo de Carvalho A."/>
            <person name="Caspi A."/>
            <person name="Castrezana S."/>
            <person name="Celniker S.E."/>
            <person name="Chang J.L."/>
            <person name="Chapple C."/>
            <person name="Chatterji S."/>
            <person name="Chinwalla A."/>
            <person name="Civetta A."/>
            <person name="Clifton S.W."/>
            <person name="Comeron J.M."/>
            <person name="Costello J.C."/>
            <person name="Coyne J.A."/>
            <person name="Daub J."/>
            <person name="David R.G."/>
            <person name="Delcher A.L."/>
            <person name="Delehaunty K."/>
            <person name="Do C.B."/>
            <person name="Ebling H."/>
            <person name="Edwards K."/>
            <person name="Eickbush T."/>
            <person name="Evans J.D."/>
            <person name="Filipski A."/>
            <person name="Findeiss S."/>
            <person name="Freyhult E."/>
            <person name="Fulton L."/>
            <person name="Fulton R."/>
            <person name="Garcia A.C."/>
            <person name="Gardiner A."/>
            <person name="Garfield D.A."/>
            <person name="Garvin B.E."/>
            <person name="Gibson G."/>
            <person name="Gilbert D."/>
            <person name="Gnerre S."/>
            <person name="Godfrey J."/>
            <person name="Good R."/>
            <person name="Gotea V."/>
            <person name="Gravely B."/>
            <person name="Greenberg A.J."/>
            <person name="Griffiths-Jones S."/>
            <person name="Gross S."/>
            <person name="Guigo R."/>
            <person name="Gustafson E.A."/>
            <person name="Haerty W."/>
            <person name="Hahn M.W."/>
            <person name="Halligan D.L."/>
            <person name="Halpern A.L."/>
            <person name="Halter G.M."/>
            <person name="Han M.V."/>
            <person name="Heger A."/>
            <person name="Hillier L."/>
            <person name="Hinrichs A.S."/>
            <person name="Holmes I."/>
            <person name="Hoskins R.A."/>
            <person name="Hubisz M.J."/>
            <person name="Hultmark D."/>
            <person name="Huntley M.A."/>
            <person name="Jaffe D.B."/>
            <person name="Jagadeeshan S."/>
            <person name="Jeck W.R."/>
            <person name="Johnson J."/>
            <person name="Jones C.D."/>
            <person name="Jordan W.C."/>
            <person name="Karpen G.H."/>
            <person name="Kataoka E."/>
            <person name="Keightley P.D."/>
            <person name="Kheradpour P."/>
            <person name="Kirkness E.F."/>
            <person name="Koerich L.B."/>
            <person name="Kristiansen K."/>
            <person name="Kudrna D."/>
            <person name="Kulathinal R.J."/>
            <person name="Kumar S."/>
            <person name="Kwok R."/>
            <person name="Lander E."/>
            <person name="Langley C.H."/>
            <person name="Lapoint R."/>
            <person name="Lazzaro B.P."/>
            <person name="Lee S.J."/>
            <person name="Levesque L."/>
            <person name="Li R."/>
            <person name="Lin C.F."/>
            <person name="Lin M.F."/>
            <person name="Lindblad-Toh K."/>
            <person name="Llopart A."/>
            <person name="Long M."/>
            <person name="Low L."/>
            <person name="Lozovsky E."/>
            <person name="Lu J."/>
            <person name="Luo M."/>
            <person name="Machado C.A."/>
            <person name="Makalowski W."/>
            <person name="Marzo M."/>
            <person name="Matsuda M."/>
            <person name="Matzkin L."/>
            <person name="McAllister B."/>
            <person name="McBride C.S."/>
            <person name="McKernan B."/>
            <person name="McKernan K."/>
            <person name="Mendez-Lago M."/>
            <person name="Minx P."/>
            <person name="Mollenhauer M.U."/>
            <person name="Montooth K."/>
            <person name="Mount S.M."/>
            <person name="Mu X."/>
            <person name="Myers E."/>
            <person name="Negre B."/>
            <person name="Newfeld S."/>
            <person name="Nielsen R."/>
            <person name="Noor M.A."/>
            <person name="O'Grady P."/>
            <person name="Pachter L."/>
            <person name="Papaceit M."/>
            <person name="Parisi M.J."/>
            <person name="Parisi M."/>
            <person name="Parts L."/>
            <person name="Pedersen J.S."/>
            <person name="Pesole G."/>
            <person name="Phillippy A.M."/>
            <person name="Ponting C.P."/>
            <person name="Pop M."/>
            <person name="Porcelli D."/>
            <person name="Powell J.R."/>
            <person name="Prohaska S."/>
            <person name="Pruitt K."/>
            <person name="Puig M."/>
            <person name="Quesneville H."/>
            <person name="Ram K.R."/>
            <person name="Rand D."/>
            <person name="Rasmussen M.D."/>
            <person name="Reed L.K."/>
            <person name="Reenan R."/>
            <person name="Reily A."/>
            <person name="Remington K.A."/>
            <person name="Rieger T.T."/>
            <person name="Ritchie M.G."/>
            <person name="Robin C."/>
            <person name="Rogers Y.H."/>
            <person name="Rohde C."/>
            <person name="Rozas J."/>
            <person name="Rubenfield M.J."/>
            <person name="Ruiz A."/>
            <person name="Russo S."/>
            <person name="Salzberg S.L."/>
            <person name="Sanchez-Gracia A."/>
            <person name="Saranga D.J."/>
            <person name="Sato H."/>
            <person name="Schaeffer S.W."/>
            <person name="Schatz M.C."/>
            <person name="Schlenke T."/>
            <person name="Schwartz R."/>
            <person name="Segarra C."/>
            <person name="Singh R.S."/>
            <person name="Sirot L."/>
            <person name="Sirota M."/>
            <person name="Sisneros N.B."/>
            <person name="Smith C.D."/>
            <person name="Smith T.F."/>
            <person name="Spieth J."/>
            <person name="Stage D.E."/>
            <person name="Stark A."/>
            <person name="Stephan W."/>
            <person name="Strausberg R.L."/>
            <person name="Strempel S."/>
            <person name="Sturgill D."/>
            <person name="Sutton G."/>
            <person name="Sutton G.G."/>
            <person name="Tao W."/>
            <person name="Teichmann S."/>
            <person name="Tobari Y.N."/>
            <person name="Tomimura Y."/>
            <person name="Tsolas J.M."/>
            <person name="Valente V.L."/>
            <person name="Venter E."/>
            <person name="Venter J.C."/>
            <person name="Vicario S."/>
            <person name="Vieira F.G."/>
            <person name="Vilella A.J."/>
            <person name="Villasante A."/>
            <person name="Walenz B."/>
            <person name="Wang J."/>
            <person name="Wasserman M."/>
            <person name="Watts T."/>
            <person name="Wilson D."/>
            <person name="Wilson R.K."/>
            <person name="Wing R.A."/>
            <person name="Wolfner M.F."/>
            <person name="Wong A."/>
            <person name="Wong G.K."/>
            <person name="Wu C.I."/>
            <person name="Wu G."/>
            <person name="Yamamoto D."/>
            <person name="Yang H.P."/>
            <person name="Yang S.P."/>
            <person name="Yorke J.A."/>
            <person name="Yoshida K."/>
            <person name="Zdobnov E."/>
            <person name="Zhang P."/>
            <person name="Zhang Y."/>
            <person name="Zimin A.V."/>
            <person name="Baldwin J."/>
            <person name="Abdouelleil A."/>
            <person name="Abdulkadir J."/>
            <person name="Abebe A."/>
            <person name="Abera B."/>
            <person name="Abreu J."/>
            <person name="Acer S.C."/>
            <person name="Aftuck L."/>
            <person name="Alexander A."/>
            <person name="An P."/>
            <person name="Anderson E."/>
            <person name="Anderson S."/>
            <person name="Arachi H."/>
            <person name="Azer M."/>
            <person name="Bachantsang P."/>
            <person name="Barry A."/>
            <person name="Bayul T."/>
            <person name="Berlin A."/>
            <person name="Bessette D."/>
            <person name="Bloom T."/>
            <person name="Blye J."/>
            <person name="Boguslavskiy L."/>
            <person name="Bonnet C."/>
            <person name="Boukhgalter B."/>
            <person name="Bourzgui I."/>
            <person name="Brown A."/>
            <person name="Cahill P."/>
            <person name="Channer S."/>
            <person name="Cheshatsang Y."/>
            <person name="Chuda L."/>
            <person name="Citroen M."/>
            <person name="Collymore A."/>
            <person name="Cooke P."/>
            <person name="Costello M."/>
            <person name="D'Aco K."/>
            <person name="Daza R."/>
            <person name="De Haan G."/>
            <person name="DeGray S."/>
            <person name="DeMaso C."/>
            <person name="Dhargay N."/>
            <person name="Dooley K."/>
            <person name="Dooley E."/>
            <person name="Doricent M."/>
            <person name="Dorje P."/>
            <person name="Dorjee K."/>
            <person name="Dupes A."/>
            <person name="Elong R."/>
            <person name="Falk J."/>
            <person name="Farina A."/>
            <person name="Faro S."/>
            <person name="Ferguson D."/>
            <person name="Fisher S."/>
            <person name="Foley C.D."/>
            <person name="Franke A."/>
            <person name="Friedrich D."/>
            <person name="Gadbois L."/>
            <person name="Gearin G."/>
            <person name="Gearin C.R."/>
            <person name="Giannoukos G."/>
            <person name="Goode T."/>
            <person name="Graham J."/>
            <person name="Grandbois E."/>
            <person name="Grewal S."/>
            <person name="Gyaltsen K."/>
            <person name="Hafez N."/>
            <person name="Hagos B."/>
            <person name="Hall J."/>
            <person name="Henson C."/>
            <person name="Hollinger A."/>
            <person name="Honan T."/>
            <person name="Huard M.D."/>
            <person name="Hughes L."/>
            <person name="Hurhula B."/>
            <person name="Husby M.E."/>
            <person name="Kamat A."/>
            <person name="Kanga B."/>
            <person name="Kashin S."/>
            <person name="Khazanovich D."/>
            <person name="Kisner P."/>
            <person name="Lance K."/>
            <person name="Lara M."/>
            <person name="Lee W."/>
            <person name="Lennon N."/>
            <person name="Letendre F."/>
            <person name="LeVine R."/>
            <person name="Lipovsky A."/>
            <person name="Liu X."/>
            <person name="Liu J."/>
            <person name="Liu S."/>
            <person name="Lokyitsang T."/>
            <person name="Lokyitsang Y."/>
            <person name="Lubonja R."/>
            <person name="Lui A."/>
            <person name="MacDonald P."/>
            <person name="Magnisalis V."/>
            <person name="Maru K."/>
            <person name="Matthews C."/>
            <person name="McCusker W."/>
            <person name="McDonough S."/>
            <person name="Mehta T."/>
            <person name="Meldrim J."/>
            <person name="Meneus L."/>
            <person name="Mihai O."/>
            <person name="Mihalev A."/>
            <person name="Mihova T."/>
            <person name="Mittelman R."/>
            <person name="Mlenga V."/>
            <person name="Montmayeur A."/>
            <person name="Mulrain L."/>
            <person name="Navidi A."/>
            <person name="Naylor J."/>
            <person name="Negash T."/>
            <person name="Nguyen T."/>
            <person name="Nguyen N."/>
            <person name="Nicol R."/>
            <person name="Norbu C."/>
            <person name="Norbu N."/>
            <person name="Novod N."/>
            <person name="O'Neill B."/>
            <person name="Osman S."/>
            <person name="Markiewicz E."/>
            <person name="Oyono O.L."/>
            <person name="Patti C."/>
            <person name="Phunkhang P."/>
            <person name="Pierre F."/>
            <person name="Priest M."/>
            <person name="Raghuraman S."/>
            <person name="Rege F."/>
            <person name="Reyes R."/>
            <person name="Rise C."/>
            <person name="Rogov P."/>
            <person name="Ross K."/>
            <person name="Ryan E."/>
            <person name="Settipalli S."/>
            <person name="Shea T."/>
            <person name="Sherpa N."/>
            <person name="Shi L."/>
            <person name="Shih D."/>
            <person name="Sparrow T."/>
            <person name="Spaulding J."/>
            <person name="Stalker J."/>
            <person name="Stange-Thomann N."/>
            <person name="Stavropoulos S."/>
            <person name="Stone C."/>
            <person name="Strader C."/>
            <person name="Tesfaye S."/>
            <person name="Thomson T."/>
            <person name="Thoulutsang Y."/>
            <person name="Thoulutsang D."/>
            <person name="Topham K."/>
            <person name="Topping I."/>
            <person name="Tsamla T."/>
            <person name="Vassiliev H."/>
            <person name="Vo A."/>
            <person name="Wangchuk T."/>
            <person name="Wangdi T."/>
            <person name="Weiand M."/>
            <person name="Wilkinson J."/>
            <person name="Wilson A."/>
            <person name="Yadav S."/>
            <person name="Young G."/>
            <person name="Yu Q."/>
            <person name="Zembek L."/>
            <person name="Zhong D."/>
            <person name="Zimmer A."/>
            <person name="Zwirko Z."/>
            <person name="Jaffe D.B."/>
            <person name="Alvarez P."/>
            <person name="Brockman W."/>
            <person name="Butler J."/>
            <person name="Chin C."/>
            <person name="Gnerre S."/>
            <person name="Grabherr M."/>
            <person name="Kleber M."/>
            <person name="Mauceli E."/>
            <person name="MacCallum I."/>
        </authorList>
    </citation>
    <scope>NUCLEOTIDE SEQUENCE [LARGE SCALE GENOMIC DNA]</scope>
    <source>
        <strain evidence="3">Tucson 14030-0811.24</strain>
    </source>
</reference>
<dbReference type="Proteomes" id="UP000007798">
    <property type="component" value="Unassembled WGS sequence"/>
</dbReference>
<feature type="compositionally biased region" description="Basic and acidic residues" evidence="1">
    <location>
        <begin position="345"/>
        <end position="362"/>
    </location>
</feature>